<name>A0A7Y9JM64_9MICO</name>
<keyword evidence="3" id="KW-1185">Reference proteome</keyword>
<reference evidence="2 3" key="1">
    <citation type="submission" date="2020-07" db="EMBL/GenBank/DDBJ databases">
        <title>Sequencing the genomes of 1000 actinobacteria strains.</title>
        <authorList>
            <person name="Klenk H.-P."/>
        </authorList>
    </citation>
    <scope>NUCLEOTIDE SEQUENCE [LARGE SCALE GENOMIC DNA]</scope>
    <source>
        <strain evidence="2 3">DSM 22185</strain>
    </source>
</reference>
<organism evidence="2 3">
    <name type="scientific">Microbacterium pseudoresistens</name>
    <dbReference type="NCBI Taxonomy" id="640634"/>
    <lineage>
        <taxon>Bacteria</taxon>
        <taxon>Bacillati</taxon>
        <taxon>Actinomycetota</taxon>
        <taxon>Actinomycetes</taxon>
        <taxon>Micrococcales</taxon>
        <taxon>Microbacteriaceae</taxon>
        <taxon>Microbacterium</taxon>
    </lineage>
</organism>
<keyword evidence="1" id="KW-0812">Transmembrane</keyword>
<proteinExistence type="predicted"/>
<dbReference type="RefSeq" id="WP_179430524.1">
    <property type="nucleotide sequence ID" value="NZ_BAABLC010000003.1"/>
</dbReference>
<sequence length="52" mass="5583">MDAIVFLLIMVAAVTAIRARRTWVVLLSVAVAFGFALALFLHHATDTLGVSL</sequence>
<feature type="transmembrane region" description="Helical" evidence="1">
    <location>
        <begin position="26"/>
        <end position="44"/>
    </location>
</feature>
<dbReference type="AlphaFoldDB" id="A0A7Y9JM64"/>
<dbReference type="Pfam" id="PF19455">
    <property type="entry name" value="DUF5993"/>
    <property type="match status" value="1"/>
</dbReference>
<gene>
    <name evidence="2" type="ORF">BKA02_000238</name>
</gene>
<keyword evidence="1" id="KW-1133">Transmembrane helix</keyword>
<keyword evidence="1" id="KW-0472">Membrane</keyword>
<evidence type="ECO:0000256" key="1">
    <source>
        <dbReference type="SAM" id="Phobius"/>
    </source>
</evidence>
<evidence type="ECO:0000313" key="2">
    <source>
        <dbReference type="EMBL" id="NYD53183.1"/>
    </source>
</evidence>
<accession>A0A7Y9JM64</accession>
<protein>
    <submittedName>
        <fullName evidence="2">Uncharacterized protein</fullName>
    </submittedName>
</protein>
<dbReference type="EMBL" id="JACCBH010000001">
    <property type="protein sequence ID" value="NYD53183.1"/>
    <property type="molecule type" value="Genomic_DNA"/>
</dbReference>
<evidence type="ECO:0000313" key="3">
    <source>
        <dbReference type="Proteomes" id="UP000552045"/>
    </source>
</evidence>
<dbReference type="Proteomes" id="UP000552045">
    <property type="component" value="Unassembled WGS sequence"/>
</dbReference>
<dbReference type="InterPro" id="IPR046035">
    <property type="entry name" value="DUF5993"/>
</dbReference>
<comment type="caution">
    <text evidence="2">The sequence shown here is derived from an EMBL/GenBank/DDBJ whole genome shotgun (WGS) entry which is preliminary data.</text>
</comment>